<feature type="domain" description="NB-ARC" evidence="3">
    <location>
        <begin position="11"/>
        <end position="179"/>
    </location>
</feature>
<dbReference type="InterPro" id="IPR042197">
    <property type="entry name" value="Apaf_helical"/>
</dbReference>
<dbReference type="InterPro" id="IPR002182">
    <property type="entry name" value="NB-ARC"/>
</dbReference>
<dbReference type="GO" id="GO:0006952">
    <property type="term" value="P:defense response"/>
    <property type="evidence" value="ECO:0007669"/>
    <property type="project" value="UniProtKB-KW"/>
</dbReference>
<dbReference type="Pfam" id="PF00931">
    <property type="entry name" value="NB-ARC"/>
    <property type="match status" value="1"/>
</dbReference>
<organism evidence="5 6">
    <name type="scientific">Cardamine amara subsp. amara</name>
    <dbReference type="NCBI Taxonomy" id="228776"/>
    <lineage>
        <taxon>Eukaryota</taxon>
        <taxon>Viridiplantae</taxon>
        <taxon>Streptophyta</taxon>
        <taxon>Embryophyta</taxon>
        <taxon>Tracheophyta</taxon>
        <taxon>Spermatophyta</taxon>
        <taxon>Magnoliopsida</taxon>
        <taxon>eudicotyledons</taxon>
        <taxon>Gunneridae</taxon>
        <taxon>Pentapetalae</taxon>
        <taxon>rosids</taxon>
        <taxon>malvids</taxon>
        <taxon>Brassicales</taxon>
        <taxon>Brassicaceae</taxon>
        <taxon>Cardamineae</taxon>
        <taxon>Cardamine</taxon>
    </lineage>
</organism>
<dbReference type="InterPro" id="IPR044974">
    <property type="entry name" value="Disease_R_plants"/>
</dbReference>
<dbReference type="Pfam" id="PF23559">
    <property type="entry name" value="WHD_DRP"/>
    <property type="match status" value="1"/>
</dbReference>
<evidence type="ECO:0000259" key="4">
    <source>
        <dbReference type="Pfam" id="PF23559"/>
    </source>
</evidence>
<dbReference type="InterPro" id="IPR036388">
    <property type="entry name" value="WH-like_DNA-bd_sf"/>
</dbReference>
<evidence type="ECO:0000256" key="1">
    <source>
        <dbReference type="ARBA" id="ARBA00022737"/>
    </source>
</evidence>
<keyword evidence="2" id="KW-0611">Plant defense</keyword>
<dbReference type="PANTHER" id="PTHR23155:SF1192">
    <property type="entry name" value="DISEASE RESISTANCE PROTEIN RFL1-RELATED"/>
    <property type="match status" value="1"/>
</dbReference>
<accession>A0ABD1BHJ2</accession>
<dbReference type="FunFam" id="1.10.10.10:FF:000322">
    <property type="entry name" value="Probable disease resistance protein At1g63360"/>
    <property type="match status" value="1"/>
</dbReference>
<dbReference type="SUPFAM" id="SSF52540">
    <property type="entry name" value="P-loop containing nucleoside triphosphate hydrolases"/>
    <property type="match status" value="1"/>
</dbReference>
<dbReference type="PRINTS" id="PR00364">
    <property type="entry name" value="DISEASERSIST"/>
</dbReference>
<dbReference type="FunFam" id="1.10.8.430:FF:000003">
    <property type="entry name" value="Probable disease resistance protein At5g66910"/>
    <property type="match status" value="1"/>
</dbReference>
<dbReference type="Gene3D" id="3.40.50.300">
    <property type="entry name" value="P-loop containing nucleotide triphosphate hydrolases"/>
    <property type="match status" value="1"/>
</dbReference>
<sequence>MPPIQLTVSQEKLFERAWNTLKDENVGTLCLYGMGGVGKTTLLTQIKSKVLEAGNAFDLVMFVAVEFGEVESIQEKIINMIGSGFSYILWRCLTKMDMASAIYEVLNTKRFVLLFDDLPKKVDLEEIGVPLPSKQNGSKVVFTTRSREPCGSNWVSTEVEVTCLSPEEAYDLFQKTLKETTLRSHPDIPNLTRVVAMLCRGFPLALSLISETMACKRMVSEWHHAIQVLVSSTVEFSGTEDEILPILKFAYDSLNGENMKSGFLYCALFPKNFHIRKEHLVDCWIGEGIIATEDRDIAVIQGYEMICDLVTMQLLMEDEVGECVKMHDMVREMALGITSDLISGGTRNTLSWSALREYMRCQRSMIGGWLERCQ</sequence>
<reference evidence="5 6" key="1">
    <citation type="submission" date="2024-04" db="EMBL/GenBank/DDBJ databases">
        <title>Genome assembly C_amara_ONT_v2.</title>
        <authorList>
            <person name="Yant L."/>
            <person name="Moore C."/>
            <person name="Slenker M."/>
        </authorList>
    </citation>
    <scope>NUCLEOTIDE SEQUENCE [LARGE SCALE GENOMIC DNA]</scope>
    <source>
        <tissue evidence="5">Leaf</tissue>
    </source>
</reference>
<dbReference type="FunFam" id="3.40.50.300:FF:001091">
    <property type="entry name" value="Probable disease resistance protein At1g61300"/>
    <property type="match status" value="1"/>
</dbReference>
<keyword evidence="6" id="KW-1185">Reference proteome</keyword>
<gene>
    <name evidence="5" type="ORF">V5N11_007347</name>
</gene>
<dbReference type="Gene3D" id="1.10.8.430">
    <property type="entry name" value="Helical domain of apoptotic protease-activating factors"/>
    <property type="match status" value="1"/>
</dbReference>
<dbReference type="EMBL" id="JBANAX010000325">
    <property type="protein sequence ID" value="KAL1213985.1"/>
    <property type="molecule type" value="Genomic_DNA"/>
</dbReference>
<dbReference type="InterPro" id="IPR058922">
    <property type="entry name" value="WHD_DRP"/>
</dbReference>
<comment type="caution">
    <text evidence="5">The sequence shown here is derived from an EMBL/GenBank/DDBJ whole genome shotgun (WGS) entry which is preliminary data.</text>
</comment>
<dbReference type="Proteomes" id="UP001558713">
    <property type="component" value="Unassembled WGS sequence"/>
</dbReference>
<dbReference type="PANTHER" id="PTHR23155">
    <property type="entry name" value="DISEASE RESISTANCE PROTEIN RP"/>
    <property type="match status" value="1"/>
</dbReference>
<evidence type="ECO:0000256" key="2">
    <source>
        <dbReference type="ARBA" id="ARBA00022821"/>
    </source>
</evidence>
<proteinExistence type="predicted"/>
<dbReference type="Gene3D" id="1.10.10.10">
    <property type="entry name" value="Winged helix-like DNA-binding domain superfamily/Winged helix DNA-binding domain"/>
    <property type="match status" value="1"/>
</dbReference>
<dbReference type="AlphaFoldDB" id="A0ABD1BHJ2"/>
<evidence type="ECO:0000313" key="6">
    <source>
        <dbReference type="Proteomes" id="UP001558713"/>
    </source>
</evidence>
<evidence type="ECO:0000259" key="3">
    <source>
        <dbReference type="Pfam" id="PF00931"/>
    </source>
</evidence>
<keyword evidence="1" id="KW-0677">Repeat</keyword>
<name>A0ABD1BHJ2_CARAN</name>
<evidence type="ECO:0000313" key="5">
    <source>
        <dbReference type="EMBL" id="KAL1213985.1"/>
    </source>
</evidence>
<protein>
    <submittedName>
        <fullName evidence="5">Disease resistance protein</fullName>
    </submittedName>
</protein>
<feature type="domain" description="Disease resistance protein winged helix" evidence="4">
    <location>
        <begin position="268"/>
        <end position="334"/>
    </location>
</feature>
<dbReference type="InterPro" id="IPR027417">
    <property type="entry name" value="P-loop_NTPase"/>
</dbReference>